<organism evidence="4 5">
    <name type="scientific">Austropuccinia psidii MF-1</name>
    <dbReference type="NCBI Taxonomy" id="1389203"/>
    <lineage>
        <taxon>Eukaryota</taxon>
        <taxon>Fungi</taxon>
        <taxon>Dikarya</taxon>
        <taxon>Basidiomycota</taxon>
        <taxon>Pucciniomycotina</taxon>
        <taxon>Pucciniomycetes</taxon>
        <taxon>Pucciniales</taxon>
        <taxon>Sphaerophragmiaceae</taxon>
        <taxon>Austropuccinia</taxon>
    </lineage>
</organism>
<feature type="domain" description="CCHC-type" evidence="3">
    <location>
        <begin position="271"/>
        <end position="285"/>
    </location>
</feature>
<sequence length="329" mass="36510">MNPTPPHLPEDKNTTTNTPATFTIDELKYIRTTISQATPLLRHEHSLKTDGSNFASWEHHISILLDNFIEDASYLHRTSASSPVADRICRAIIILSLPESIQADIINIPSAIDIYQHLRRRFFSLLRSAQSLSWRELLSIKMQPEEHPSSFLHRLSNAISTFKNRGGNFTEDLVTGLILQEAVTPPSLRSAVLSRLEASMTTNQTNPSFPTCAMVLESCYQQAKTTSHDDITTALQPSFNSLRLDETATGDSFSHSSIDPAFFRATVKGACFNCSKPGHFASSCPLVKNKNPVSPLHSMPPRTPVHFQAHYPIITPSLPTPLLLEASKL</sequence>
<dbReference type="Gene3D" id="4.10.60.10">
    <property type="entry name" value="Zinc finger, CCHC-type"/>
    <property type="match status" value="1"/>
</dbReference>
<dbReference type="SUPFAM" id="SSF57756">
    <property type="entry name" value="Retrovirus zinc finger-like domains"/>
    <property type="match status" value="1"/>
</dbReference>
<accession>A0A9Q3PYK1</accession>
<proteinExistence type="predicted"/>
<keyword evidence="2" id="KW-0863">Zinc-finger</keyword>
<keyword evidence="5" id="KW-1185">Reference proteome</keyword>
<dbReference type="InterPro" id="IPR036875">
    <property type="entry name" value="Znf_CCHC_sf"/>
</dbReference>
<dbReference type="InterPro" id="IPR001878">
    <property type="entry name" value="Znf_CCHC"/>
</dbReference>
<keyword evidence="1" id="KW-0507">mRNA processing</keyword>
<dbReference type="GO" id="GO:0006397">
    <property type="term" value="P:mRNA processing"/>
    <property type="evidence" value="ECO:0007669"/>
    <property type="project" value="UniProtKB-KW"/>
</dbReference>
<dbReference type="PROSITE" id="PS50158">
    <property type="entry name" value="ZF_CCHC"/>
    <property type="match status" value="1"/>
</dbReference>
<evidence type="ECO:0000313" key="4">
    <source>
        <dbReference type="EMBL" id="MBW0576892.1"/>
    </source>
</evidence>
<gene>
    <name evidence="4" type="ORF">O181_116607</name>
</gene>
<name>A0A9Q3PYK1_9BASI</name>
<reference evidence="4" key="1">
    <citation type="submission" date="2021-03" db="EMBL/GenBank/DDBJ databases">
        <title>Draft genome sequence of rust myrtle Austropuccinia psidii MF-1, a brazilian biotype.</title>
        <authorList>
            <person name="Quecine M.C."/>
            <person name="Pachon D.M.R."/>
            <person name="Bonatelli M.L."/>
            <person name="Correr F.H."/>
            <person name="Franceschini L.M."/>
            <person name="Leite T.F."/>
            <person name="Margarido G.R.A."/>
            <person name="Almeida C.A."/>
            <person name="Ferrarezi J.A."/>
            <person name="Labate C.A."/>
        </authorList>
    </citation>
    <scope>NUCLEOTIDE SEQUENCE</scope>
    <source>
        <strain evidence="4">MF-1</strain>
    </source>
</reference>
<protein>
    <recommendedName>
        <fullName evidence="3">CCHC-type domain-containing protein</fullName>
    </recommendedName>
</protein>
<keyword evidence="2" id="KW-0479">Metal-binding</keyword>
<evidence type="ECO:0000256" key="2">
    <source>
        <dbReference type="PROSITE-ProRule" id="PRU00047"/>
    </source>
</evidence>
<dbReference type="SMART" id="SM00343">
    <property type="entry name" value="ZnF_C2HC"/>
    <property type="match status" value="1"/>
</dbReference>
<keyword evidence="2" id="KW-0862">Zinc</keyword>
<dbReference type="Proteomes" id="UP000765509">
    <property type="component" value="Unassembled WGS sequence"/>
</dbReference>
<dbReference type="GO" id="GO:0008270">
    <property type="term" value="F:zinc ion binding"/>
    <property type="evidence" value="ECO:0007669"/>
    <property type="project" value="UniProtKB-KW"/>
</dbReference>
<evidence type="ECO:0000313" key="5">
    <source>
        <dbReference type="Proteomes" id="UP000765509"/>
    </source>
</evidence>
<evidence type="ECO:0000259" key="3">
    <source>
        <dbReference type="PROSITE" id="PS50158"/>
    </source>
</evidence>
<dbReference type="GO" id="GO:0003676">
    <property type="term" value="F:nucleic acid binding"/>
    <property type="evidence" value="ECO:0007669"/>
    <property type="project" value="InterPro"/>
</dbReference>
<dbReference type="Pfam" id="PF14223">
    <property type="entry name" value="Retrotran_gag_2"/>
    <property type="match status" value="1"/>
</dbReference>
<evidence type="ECO:0000256" key="1">
    <source>
        <dbReference type="ARBA" id="ARBA00022664"/>
    </source>
</evidence>
<comment type="caution">
    <text evidence="4">The sequence shown here is derived from an EMBL/GenBank/DDBJ whole genome shotgun (WGS) entry which is preliminary data.</text>
</comment>
<dbReference type="Pfam" id="PF00098">
    <property type="entry name" value="zf-CCHC"/>
    <property type="match status" value="1"/>
</dbReference>
<dbReference type="AlphaFoldDB" id="A0A9Q3PYK1"/>
<dbReference type="EMBL" id="AVOT02099389">
    <property type="protein sequence ID" value="MBW0576892.1"/>
    <property type="molecule type" value="Genomic_DNA"/>
</dbReference>